<comment type="caution">
    <text evidence="3">The sequence shown here is derived from an EMBL/GenBank/DDBJ whole genome shotgun (WGS) entry which is preliminary data.</text>
</comment>
<keyword evidence="2" id="KW-0812">Transmembrane</keyword>
<gene>
    <name evidence="3" type="ORF">EV186_108406</name>
</gene>
<feature type="region of interest" description="Disordered" evidence="1">
    <location>
        <begin position="66"/>
        <end position="92"/>
    </location>
</feature>
<feature type="transmembrane region" description="Helical" evidence="2">
    <location>
        <begin position="6"/>
        <end position="26"/>
    </location>
</feature>
<protein>
    <submittedName>
        <fullName evidence="3">Uncharacterized protein</fullName>
    </submittedName>
</protein>
<proteinExistence type="predicted"/>
<keyword evidence="4" id="KW-1185">Reference proteome</keyword>
<evidence type="ECO:0000313" key="4">
    <source>
        <dbReference type="Proteomes" id="UP000295444"/>
    </source>
</evidence>
<evidence type="ECO:0000256" key="2">
    <source>
        <dbReference type="SAM" id="Phobius"/>
    </source>
</evidence>
<dbReference type="AlphaFoldDB" id="A0A4R6RZ08"/>
<dbReference type="RefSeq" id="WP_133853725.1">
    <property type="nucleotide sequence ID" value="NZ_SNXZ01000008.1"/>
</dbReference>
<name>A0A4R6RZ08_LABRH</name>
<keyword evidence="2" id="KW-0472">Membrane</keyword>
<evidence type="ECO:0000256" key="1">
    <source>
        <dbReference type="SAM" id="MobiDB-lite"/>
    </source>
</evidence>
<organism evidence="3 4">
    <name type="scientific">Labedaea rhizosphaerae</name>
    <dbReference type="NCBI Taxonomy" id="598644"/>
    <lineage>
        <taxon>Bacteria</taxon>
        <taxon>Bacillati</taxon>
        <taxon>Actinomycetota</taxon>
        <taxon>Actinomycetes</taxon>
        <taxon>Pseudonocardiales</taxon>
        <taxon>Pseudonocardiaceae</taxon>
        <taxon>Labedaea</taxon>
    </lineage>
</organism>
<reference evidence="3 4" key="1">
    <citation type="submission" date="2019-03" db="EMBL/GenBank/DDBJ databases">
        <title>Genomic Encyclopedia of Type Strains, Phase IV (KMG-IV): sequencing the most valuable type-strain genomes for metagenomic binning, comparative biology and taxonomic classification.</title>
        <authorList>
            <person name="Goeker M."/>
        </authorList>
    </citation>
    <scope>NUCLEOTIDE SEQUENCE [LARGE SCALE GENOMIC DNA]</scope>
    <source>
        <strain evidence="3 4">DSM 45361</strain>
    </source>
</reference>
<keyword evidence="2" id="KW-1133">Transmembrane helix</keyword>
<evidence type="ECO:0000313" key="3">
    <source>
        <dbReference type="EMBL" id="TDP92193.1"/>
    </source>
</evidence>
<accession>A0A4R6RZ08</accession>
<sequence>MDTWLAIALIAVVVAVGLAVLAFAALRFAAALKRLLTATGRTSARFADETGLLRARRAALRVAVAERKARNTDSTRPQVPSLKGRQEKDLIG</sequence>
<dbReference type="Proteomes" id="UP000295444">
    <property type="component" value="Unassembled WGS sequence"/>
</dbReference>
<dbReference type="EMBL" id="SNXZ01000008">
    <property type="protein sequence ID" value="TDP92193.1"/>
    <property type="molecule type" value="Genomic_DNA"/>
</dbReference>